<keyword evidence="2" id="KW-1185">Reference proteome</keyword>
<proteinExistence type="predicted"/>
<dbReference type="Gramene" id="AET1Gv20326700.15">
    <property type="protein sequence ID" value="AET1Gv20326700.15"/>
    <property type="gene ID" value="AET1Gv20326700"/>
</dbReference>
<protein>
    <submittedName>
        <fullName evidence="1">Uncharacterized protein</fullName>
    </submittedName>
</protein>
<sequence length="31" mass="3737">ICMWFFQPRVKHRPGDSMNLYDSEYTGANWS</sequence>
<reference evidence="2" key="2">
    <citation type="journal article" date="2017" name="Nat. Plants">
        <title>The Aegilops tauschii genome reveals multiple impacts of transposons.</title>
        <authorList>
            <person name="Zhao G."/>
            <person name="Zou C."/>
            <person name="Li K."/>
            <person name="Wang K."/>
            <person name="Li T."/>
            <person name="Gao L."/>
            <person name="Zhang X."/>
            <person name="Wang H."/>
            <person name="Yang Z."/>
            <person name="Liu X."/>
            <person name="Jiang W."/>
            <person name="Mao L."/>
            <person name="Kong X."/>
            <person name="Jiao Y."/>
            <person name="Jia J."/>
        </authorList>
    </citation>
    <scope>NUCLEOTIDE SEQUENCE [LARGE SCALE GENOMIC DNA]</scope>
    <source>
        <strain evidence="2">cv. AL8/78</strain>
    </source>
</reference>
<dbReference type="Proteomes" id="UP000015105">
    <property type="component" value="Chromosome 1D"/>
</dbReference>
<reference evidence="1" key="3">
    <citation type="journal article" date="2017" name="Nature">
        <title>Genome sequence of the progenitor of the wheat D genome Aegilops tauschii.</title>
        <authorList>
            <person name="Luo M.C."/>
            <person name="Gu Y.Q."/>
            <person name="Puiu D."/>
            <person name="Wang H."/>
            <person name="Twardziok S.O."/>
            <person name="Deal K.R."/>
            <person name="Huo N."/>
            <person name="Zhu T."/>
            <person name="Wang L."/>
            <person name="Wang Y."/>
            <person name="McGuire P.E."/>
            <person name="Liu S."/>
            <person name="Long H."/>
            <person name="Ramasamy R.K."/>
            <person name="Rodriguez J.C."/>
            <person name="Van S.L."/>
            <person name="Yuan L."/>
            <person name="Wang Z."/>
            <person name="Xia Z."/>
            <person name="Xiao L."/>
            <person name="Anderson O.D."/>
            <person name="Ouyang S."/>
            <person name="Liang Y."/>
            <person name="Zimin A.V."/>
            <person name="Pertea G."/>
            <person name="Qi P."/>
            <person name="Bennetzen J.L."/>
            <person name="Dai X."/>
            <person name="Dawson M.W."/>
            <person name="Muller H.G."/>
            <person name="Kugler K."/>
            <person name="Rivarola-Duarte L."/>
            <person name="Spannagl M."/>
            <person name="Mayer K.F.X."/>
            <person name="Lu F.H."/>
            <person name="Bevan M.W."/>
            <person name="Leroy P."/>
            <person name="Li P."/>
            <person name="You F.M."/>
            <person name="Sun Q."/>
            <person name="Liu Z."/>
            <person name="Lyons E."/>
            <person name="Wicker T."/>
            <person name="Salzberg S.L."/>
            <person name="Devos K.M."/>
            <person name="Dvorak J."/>
        </authorList>
    </citation>
    <scope>NUCLEOTIDE SEQUENCE [LARGE SCALE GENOMIC DNA]</scope>
    <source>
        <strain evidence="1">cv. AL8/78</strain>
    </source>
</reference>
<reference evidence="1" key="4">
    <citation type="submission" date="2019-03" db="UniProtKB">
        <authorList>
            <consortium name="EnsemblPlants"/>
        </authorList>
    </citation>
    <scope>IDENTIFICATION</scope>
</reference>
<evidence type="ECO:0000313" key="1">
    <source>
        <dbReference type="EnsemblPlants" id="AET1Gv20326700.15"/>
    </source>
</evidence>
<organism evidence="1 2">
    <name type="scientific">Aegilops tauschii subsp. strangulata</name>
    <name type="common">Goatgrass</name>
    <dbReference type="NCBI Taxonomy" id="200361"/>
    <lineage>
        <taxon>Eukaryota</taxon>
        <taxon>Viridiplantae</taxon>
        <taxon>Streptophyta</taxon>
        <taxon>Embryophyta</taxon>
        <taxon>Tracheophyta</taxon>
        <taxon>Spermatophyta</taxon>
        <taxon>Magnoliopsida</taxon>
        <taxon>Liliopsida</taxon>
        <taxon>Poales</taxon>
        <taxon>Poaceae</taxon>
        <taxon>BOP clade</taxon>
        <taxon>Pooideae</taxon>
        <taxon>Triticodae</taxon>
        <taxon>Triticeae</taxon>
        <taxon>Triticinae</taxon>
        <taxon>Aegilops</taxon>
    </lineage>
</organism>
<reference evidence="1" key="5">
    <citation type="journal article" date="2021" name="G3 (Bethesda)">
        <title>Aegilops tauschii genome assembly Aet v5.0 features greater sequence contiguity and improved annotation.</title>
        <authorList>
            <person name="Wang L."/>
            <person name="Zhu T."/>
            <person name="Rodriguez J.C."/>
            <person name="Deal K.R."/>
            <person name="Dubcovsky J."/>
            <person name="McGuire P.E."/>
            <person name="Lux T."/>
            <person name="Spannagl M."/>
            <person name="Mayer K.F.X."/>
            <person name="Baldrich P."/>
            <person name="Meyers B.C."/>
            <person name="Huo N."/>
            <person name="Gu Y.Q."/>
            <person name="Zhou H."/>
            <person name="Devos K.M."/>
            <person name="Bennetzen J.L."/>
            <person name="Unver T."/>
            <person name="Budak H."/>
            <person name="Gulick P.J."/>
            <person name="Galiba G."/>
            <person name="Kalapos B."/>
            <person name="Nelson D.R."/>
            <person name="Li P."/>
            <person name="You F.M."/>
            <person name="Luo M.C."/>
            <person name="Dvorak J."/>
        </authorList>
    </citation>
    <scope>NUCLEOTIDE SEQUENCE [LARGE SCALE GENOMIC DNA]</scope>
    <source>
        <strain evidence="1">cv. AL8/78</strain>
    </source>
</reference>
<dbReference type="AlphaFoldDB" id="A0A452Y7S8"/>
<accession>A0A452Y7S8</accession>
<evidence type="ECO:0000313" key="2">
    <source>
        <dbReference type="Proteomes" id="UP000015105"/>
    </source>
</evidence>
<name>A0A452Y7S8_AEGTS</name>
<reference evidence="2" key="1">
    <citation type="journal article" date="2014" name="Science">
        <title>Ancient hybridizations among the ancestral genomes of bread wheat.</title>
        <authorList>
            <consortium name="International Wheat Genome Sequencing Consortium,"/>
            <person name="Marcussen T."/>
            <person name="Sandve S.R."/>
            <person name="Heier L."/>
            <person name="Spannagl M."/>
            <person name="Pfeifer M."/>
            <person name="Jakobsen K.S."/>
            <person name="Wulff B.B."/>
            <person name="Steuernagel B."/>
            <person name="Mayer K.F."/>
            <person name="Olsen O.A."/>
        </authorList>
    </citation>
    <scope>NUCLEOTIDE SEQUENCE [LARGE SCALE GENOMIC DNA]</scope>
    <source>
        <strain evidence="2">cv. AL8/78</strain>
    </source>
</reference>
<dbReference type="EnsemblPlants" id="AET1Gv20326700.15">
    <property type="protein sequence ID" value="AET1Gv20326700.15"/>
    <property type="gene ID" value="AET1Gv20326700"/>
</dbReference>